<reference evidence="1 2" key="1">
    <citation type="submission" date="2020-02" db="EMBL/GenBank/DDBJ databases">
        <title>Fructobacillus sp. isolated from paper mulberry of Taiwan.</title>
        <authorList>
            <person name="Lin S.-T."/>
        </authorList>
    </citation>
    <scope>NUCLEOTIDE SEQUENCE [LARGE SCALE GENOMIC DNA]</scope>
    <source>
        <strain evidence="1 2">M1-21</strain>
    </source>
</reference>
<dbReference type="Gene3D" id="3.20.20.70">
    <property type="entry name" value="Aldolase class I"/>
    <property type="match status" value="1"/>
</dbReference>
<organism evidence="1 2">
    <name type="scientific">Fructobacillus papyrifericola</name>
    <dbReference type="NCBI Taxonomy" id="2713172"/>
    <lineage>
        <taxon>Bacteria</taxon>
        <taxon>Bacillati</taxon>
        <taxon>Bacillota</taxon>
        <taxon>Bacilli</taxon>
        <taxon>Lactobacillales</taxon>
        <taxon>Lactobacillaceae</taxon>
        <taxon>Fructobacillus</taxon>
    </lineage>
</organism>
<protein>
    <recommendedName>
        <fullName evidence="3">3-dehydroquinate dehydratase</fullName>
    </recommendedName>
</protein>
<accession>A0ABS5QRX6</accession>
<dbReference type="RefSeq" id="WP_213792509.1">
    <property type="nucleotide sequence ID" value="NZ_JAAMFJ010000001.1"/>
</dbReference>
<name>A0ABS5QRX6_9LACO</name>
<sequence length="298" mass="33049">MDFLTLISKKEKINQAALAVPMALGPNDKFTPFKNRLQEEKPDAVIWQADAIADDFSKEVIWDQVKQGGAQAVDEGELSAMKKASMKAELDKAHEEFLGNWPQIQQQIVLELAQNAKETVGDRFLILAYSNKEAGGQGEMGPADQAFFLTSALKVAGDCFDAVFIPNQLDENLQEKVIEAAKAAQVPFIVSTILTDMDRADLEEQFQKAIKSGAAFLNIELSADFLGQFDVADLDELLVTLKEQYREQVKLVLSMTGLLTKDQLESWLVLPSAFVTLALSEQYQTPMVQSTIKELGWN</sequence>
<dbReference type="EMBL" id="JAAMFJ010000001">
    <property type="protein sequence ID" value="MBS9335946.1"/>
    <property type="molecule type" value="Genomic_DNA"/>
</dbReference>
<evidence type="ECO:0000313" key="1">
    <source>
        <dbReference type="EMBL" id="MBS9335946.1"/>
    </source>
</evidence>
<keyword evidence="2" id="KW-1185">Reference proteome</keyword>
<dbReference type="InterPro" id="IPR013785">
    <property type="entry name" value="Aldolase_TIM"/>
</dbReference>
<evidence type="ECO:0000313" key="2">
    <source>
        <dbReference type="Proteomes" id="UP000735205"/>
    </source>
</evidence>
<proteinExistence type="predicted"/>
<evidence type="ECO:0008006" key="3">
    <source>
        <dbReference type="Google" id="ProtNLM"/>
    </source>
</evidence>
<dbReference type="Proteomes" id="UP000735205">
    <property type="component" value="Unassembled WGS sequence"/>
</dbReference>
<comment type="caution">
    <text evidence="1">The sequence shown here is derived from an EMBL/GenBank/DDBJ whole genome shotgun (WGS) entry which is preliminary data.</text>
</comment>
<gene>
    <name evidence="1" type="ORF">G6R28_01680</name>
</gene>